<keyword evidence="4" id="KW-1185">Reference proteome</keyword>
<comment type="caution">
    <text evidence="3">The sequence shown here is derived from an EMBL/GenBank/DDBJ whole genome shotgun (WGS) entry which is preliminary data.</text>
</comment>
<accession>A0ABT9JI97</accession>
<gene>
    <name evidence="3" type="ORF">QJT92_01135</name>
</gene>
<dbReference type="Pfam" id="PF07411">
    <property type="entry name" value="DUF1508"/>
    <property type="match status" value="1"/>
</dbReference>
<comment type="similarity">
    <text evidence="1">Belongs to the UPF0339 family. Duplicated subfamily.</text>
</comment>
<dbReference type="InterPro" id="IPR036913">
    <property type="entry name" value="YegP-like_sf"/>
</dbReference>
<evidence type="ECO:0000256" key="1">
    <source>
        <dbReference type="ARBA" id="ARBA00007576"/>
    </source>
</evidence>
<organism evidence="3 4">
    <name type="scientific">Phocoenobacter skyensis</name>
    <dbReference type="NCBI Taxonomy" id="97481"/>
    <lineage>
        <taxon>Bacteria</taxon>
        <taxon>Pseudomonadati</taxon>
        <taxon>Pseudomonadota</taxon>
        <taxon>Gammaproteobacteria</taxon>
        <taxon>Pasteurellales</taxon>
        <taxon>Pasteurellaceae</taxon>
        <taxon>Phocoenobacter</taxon>
    </lineage>
</organism>
<dbReference type="RefSeq" id="WP_306383739.1">
    <property type="nucleotide sequence ID" value="NZ_JASAVR010000001.1"/>
</dbReference>
<dbReference type="SUPFAM" id="SSF160113">
    <property type="entry name" value="YegP-like"/>
    <property type="match status" value="1"/>
</dbReference>
<evidence type="ECO:0000313" key="4">
    <source>
        <dbReference type="Proteomes" id="UP001224812"/>
    </source>
</evidence>
<dbReference type="InterPro" id="IPR010879">
    <property type="entry name" value="DUF1508"/>
</dbReference>
<reference evidence="3 4" key="1">
    <citation type="journal article" date="2023" name="Front. Microbiol.">
        <title>Phylogeography and host specificity of Pasteurellaceae pathogenic to sea-farmed fish in the north-east Atlantic.</title>
        <authorList>
            <person name="Gulla S."/>
            <person name="Colquhoun D.J."/>
            <person name="Olsen A.B."/>
            <person name="Spilsberg B."/>
            <person name="Lagesen K."/>
            <person name="Aakesson C.P."/>
            <person name="Strom S."/>
            <person name="Manji F."/>
            <person name="Birkbeck T.H."/>
            <person name="Nilsen H.K."/>
        </authorList>
    </citation>
    <scope>NUCLEOTIDE SEQUENCE [LARGE SCALE GENOMIC DNA]</scope>
    <source>
        <strain evidence="3 4">VIO11850</strain>
    </source>
</reference>
<dbReference type="Proteomes" id="UP001224812">
    <property type="component" value="Unassembled WGS sequence"/>
</dbReference>
<evidence type="ECO:0000313" key="3">
    <source>
        <dbReference type="EMBL" id="MDP8084536.1"/>
    </source>
</evidence>
<sequence length="57" mass="6663">MKFETYLDNAVEWRWRLRANNGKIIADSGEGYKEYRDCLHGIDLVKSANRDTPVEFA</sequence>
<dbReference type="Gene3D" id="3.30.160.160">
    <property type="entry name" value="YegP-like"/>
    <property type="match status" value="1"/>
</dbReference>
<feature type="domain" description="DUF1508" evidence="2">
    <location>
        <begin position="8"/>
        <end position="54"/>
    </location>
</feature>
<dbReference type="EMBL" id="JASAVS010000001">
    <property type="protein sequence ID" value="MDP8084536.1"/>
    <property type="molecule type" value="Genomic_DNA"/>
</dbReference>
<proteinExistence type="inferred from homology"/>
<protein>
    <submittedName>
        <fullName evidence="3">DUF1508 domain-containing protein</fullName>
    </submittedName>
</protein>
<name>A0ABT9JI97_9PAST</name>
<evidence type="ECO:0000259" key="2">
    <source>
        <dbReference type="Pfam" id="PF07411"/>
    </source>
</evidence>